<dbReference type="PANTHER" id="PTHR23019">
    <property type="entry name" value="NUCLEAR PORE MEMBRANE GLYCOPROTEIN GP210-RELATED"/>
    <property type="match status" value="1"/>
</dbReference>
<dbReference type="Pfam" id="PF24427">
    <property type="entry name" value="Ig_GP210_16th"/>
    <property type="match status" value="1"/>
</dbReference>
<gene>
    <name evidence="5" type="ORF">NCGR_LOCUS17698</name>
</gene>
<keyword evidence="2" id="KW-0812">Transmembrane</keyword>
<feature type="domain" description="Nuclear pore complex protein GP210 Ig-like" evidence="3">
    <location>
        <begin position="39"/>
        <end position="155"/>
    </location>
</feature>
<dbReference type="PANTHER" id="PTHR23019:SF0">
    <property type="entry name" value="NUCLEAR PORE MEMBRANE GLYCOPROTEIN 210"/>
    <property type="match status" value="1"/>
</dbReference>
<evidence type="ECO:0000313" key="5">
    <source>
        <dbReference type="EMBL" id="CAD6225713.1"/>
    </source>
</evidence>
<dbReference type="InterPro" id="IPR056232">
    <property type="entry name" value="Ig_GP210_15th"/>
</dbReference>
<organism evidence="5 6">
    <name type="scientific">Miscanthus lutarioriparius</name>
    <dbReference type="NCBI Taxonomy" id="422564"/>
    <lineage>
        <taxon>Eukaryota</taxon>
        <taxon>Viridiplantae</taxon>
        <taxon>Streptophyta</taxon>
        <taxon>Embryophyta</taxon>
        <taxon>Tracheophyta</taxon>
        <taxon>Spermatophyta</taxon>
        <taxon>Magnoliopsida</taxon>
        <taxon>Liliopsida</taxon>
        <taxon>Poales</taxon>
        <taxon>Poaceae</taxon>
        <taxon>PACMAD clade</taxon>
        <taxon>Panicoideae</taxon>
        <taxon>Andropogonodae</taxon>
        <taxon>Andropogoneae</taxon>
        <taxon>Saccharinae</taxon>
        <taxon>Miscanthus</taxon>
    </lineage>
</organism>
<reference evidence="5" key="1">
    <citation type="submission" date="2020-10" db="EMBL/GenBank/DDBJ databases">
        <authorList>
            <person name="Han B."/>
            <person name="Lu T."/>
            <person name="Zhao Q."/>
            <person name="Huang X."/>
            <person name="Zhao Y."/>
        </authorList>
    </citation>
    <scope>NUCLEOTIDE SEQUENCE</scope>
</reference>
<dbReference type="Pfam" id="PF24425">
    <property type="entry name" value="Ig_GP210_15th"/>
    <property type="match status" value="1"/>
</dbReference>
<dbReference type="AlphaFoldDB" id="A0A811NSC0"/>
<dbReference type="OrthoDB" id="361283at2759"/>
<dbReference type="Proteomes" id="UP000604825">
    <property type="component" value="Unassembled WGS sequence"/>
</dbReference>
<evidence type="ECO:0000256" key="2">
    <source>
        <dbReference type="SAM" id="Phobius"/>
    </source>
</evidence>
<evidence type="ECO:0000259" key="3">
    <source>
        <dbReference type="Pfam" id="PF24425"/>
    </source>
</evidence>
<name>A0A811NSC0_9POAL</name>
<evidence type="ECO:0000259" key="4">
    <source>
        <dbReference type="Pfam" id="PF24427"/>
    </source>
</evidence>
<evidence type="ECO:0000313" key="6">
    <source>
        <dbReference type="Proteomes" id="UP000604825"/>
    </source>
</evidence>
<feature type="transmembrane region" description="Helical" evidence="2">
    <location>
        <begin position="260"/>
        <end position="280"/>
    </location>
</feature>
<sequence length="308" mass="33636">MDMRGFGHWLSSNEKIVHINRITGEAQARSEGVAEGEPDEIVVDAPAETLTNAAVLSDGYKFSVRFSDSTEHSTGSSVSPINVPFECKVDPSFVGFAEPWTDHATKKSYCLFHPYSPAQLLPVKLNPNEGFLYILVRANLKEDPKVTGSAHALFVKGFYIKESGKACASTDSQVIVYAVLDIELFWNAKDLLRVSRVDTSENNGVLSRIVYRFEALKRQSFSDKVTIVLPATGQTEEVEVSYDTGEKAEPPSSWGLTTSAAMLTCIIVTIVTVALFMKLLQRPTRQAPSRNMAASTPARATSSTSTSS</sequence>
<evidence type="ECO:0000256" key="1">
    <source>
        <dbReference type="SAM" id="MobiDB-lite"/>
    </source>
</evidence>
<dbReference type="EMBL" id="CAJGYO010000004">
    <property type="protein sequence ID" value="CAD6225713.1"/>
    <property type="molecule type" value="Genomic_DNA"/>
</dbReference>
<comment type="caution">
    <text evidence="5">The sequence shown here is derived from an EMBL/GenBank/DDBJ whole genome shotgun (WGS) entry which is preliminary data.</text>
</comment>
<feature type="region of interest" description="Disordered" evidence="1">
    <location>
        <begin position="286"/>
        <end position="308"/>
    </location>
</feature>
<protein>
    <submittedName>
        <fullName evidence="5">Uncharacterized protein</fullName>
    </submittedName>
</protein>
<keyword evidence="6" id="KW-1185">Reference proteome</keyword>
<keyword evidence="2" id="KW-1133">Transmembrane helix</keyword>
<accession>A0A811NSC0</accession>
<keyword evidence="2" id="KW-0472">Membrane</keyword>
<proteinExistence type="predicted"/>
<dbReference type="InterPro" id="IPR045197">
    <property type="entry name" value="NUP210-like"/>
</dbReference>
<dbReference type="InterPro" id="IPR056233">
    <property type="entry name" value="Ig_GP210_16th"/>
</dbReference>
<feature type="domain" description="Nuclear pore complex protein GP210 C-terminal Ig-like" evidence="4">
    <location>
        <begin position="172"/>
        <end position="243"/>
    </location>
</feature>
<feature type="compositionally biased region" description="Low complexity" evidence="1">
    <location>
        <begin position="293"/>
        <end position="308"/>
    </location>
</feature>